<keyword evidence="3" id="KW-1185">Reference proteome</keyword>
<keyword evidence="1" id="KW-0472">Membrane</keyword>
<proteinExistence type="predicted"/>
<reference evidence="2" key="1">
    <citation type="submission" date="2023-06" db="EMBL/GenBank/DDBJ databases">
        <title>Genome-scale phylogeny and comparative genomics of the fungal order Sordariales.</title>
        <authorList>
            <consortium name="Lawrence Berkeley National Laboratory"/>
            <person name="Hensen N."/>
            <person name="Bonometti L."/>
            <person name="Westerberg I."/>
            <person name="Brannstrom I.O."/>
            <person name="Guillou S."/>
            <person name="Cros-Aarteil S."/>
            <person name="Calhoun S."/>
            <person name="Haridas S."/>
            <person name="Kuo A."/>
            <person name="Mondo S."/>
            <person name="Pangilinan J."/>
            <person name="Riley R."/>
            <person name="Labutti K."/>
            <person name="Andreopoulos B."/>
            <person name="Lipzen A."/>
            <person name="Chen C."/>
            <person name="Yanf M."/>
            <person name="Daum C."/>
            <person name="Ng V."/>
            <person name="Clum A."/>
            <person name="Steindorff A."/>
            <person name="Ohm R."/>
            <person name="Martin F."/>
            <person name="Silar P."/>
            <person name="Natvig D."/>
            <person name="Lalanne C."/>
            <person name="Gautier V."/>
            <person name="Ament-Velasquez S.L."/>
            <person name="Kruys A."/>
            <person name="Hutchinson M.I."/>
            <person name="Powell A.J."/>
            <person name="Barry K."/>
            <person name="Miller A.N."/>
            <person name="Grigoriev I.V."/>
            <person name="Debuchy R."/>
            <person name="Gladieux P."/>
            <person name="Thoren M.H."/>
            <person name="Johannesson H."/>
        </authorList>
    </citation>
    <scope>NUCLEOTIDE SEQUENCE</scope>
    <source>
        <strain evidence="2">CBS 540.89</strain>
    </source>
</reference>
<feature type="transmembrane region" description="Helical" evidence="1">
    <location>
        <begin position="21"/>
        <end position="48"/>
    </location>
</feature>
<name>A0AA40DT18_9PEZI</name>
<protein>
    <submittedName>
        <fullName evidence="2">Uncharacterized protein</fullName>
    </submittedName>
</protein>
<dbReference type="EMBL" id="JAUKTV010000015">
    <property type="protein sequence ID" value="KAK0714470.1"/>
    <property type="molecule type" value="Genomic_DNA"/>
</dbReference>
<evidence type="ECO:0000313" key="2">
    <source>
        <dbReference type="EMBL" id="KAK0714470.1"/>
    </source>
</evidence>
<evidence type="ECO:0000256" key="1">
    <source>
        <dbReference type="SAM" id="Phobius"/>
    </source>
</evidence>
<organism evidence="2 3">
    <name type="scientific">Apiosordaria backusii</name>
    <dbReference type="NCBI Taxonomy" id="314023"/>
    <lineage>
        <taxon>Eukaryota</taxon>
        <taxon>Fungi</taxon>
        <taxon>Dikarya</taxon>
        <taxon>Ascomycota</taxon>
        <taxon>Pezizomycotina</taxon>
        <taxon>Sordariomycetes</taxon>
        <taxon>Sordariomycetidae</taxon>
        <taxon>Sordariales</taxon>
        <taxon>Lasiosphaeriaceae</taxon>
        <taxon>Apiosordaria</taxon>
    </lineage>
</organism>
<dbReference type="Proteomes" id="UP001172159">
    <property type="component" value="Unassembled WGS sequence"/>
</dbReference>
<feature type="non-terminal residue" evidence="2">
    <location>
        <position position="1"/>
    </location>
</feature>
<accession>A0AA40DT18</accession>
<sequence>NNDKPITIILFYKGFIYCFEFTLVLLYLFNFFVLLSDLLLYFTLYYIILNITDNSA</sequence>
<comment type="caution">
    <text evidence="2">The sequence shown here is derived from an EMBL/GenBank/DDBJ whole genome shotgun (WGS) entry which is preliminary data.</text>
</comment>
<keyword evidence="1" id="KW-0812">Transmembrane</keyword>
<dbReference type="AlphaFoldDB" id="A0AA40DT18"/>
<keyword evidence="1" id="KW-1133">Transmembrane helix</keyword>
<gene>
    <name evidence="2" type="ORF">B0T21DRAFT_297025</name>
</gene>
<evidence type="ECO:0000313" key="3">
    <source>
        <dbReference type="Proteomes" id="UP001172159"/>
    </source>
</evidence>